<dbReference type="Pfam" id="PF02767">
    <property type="entry name" value="DNA_pol3_beta_2"/>
    <property type="match status" value="1"/>
</dbReference>
<feature type="domain" description="DNA polymerase III beta sliding clamp N-terminal" evidence="9">
    <location>
        <begin position="1"/>
        <end position="116"/>
    </location>
</feature>
<dbReference type="CDD" id="cd00140">
    <property type="entry name" value="beta_clamp"/>
    <property type="match status" value="1"/>
</dbReference>
<evidence type="ECO:0000259" key="9">
    <source>
        <dbReference type="Pfam" id="PF00712"/>
    </source>
</evidence>
<name>A0A5J4L3C7_9ZZZZ</name>
<keyword evidence="7" id="KW-0239">DNA-directed DNA polymerase</keyword>
<dbReference type="EMBL" id="BLAB01000001">
    <property type="protein sequence ID" value="GER93380.1"/>
    <property type="molecule type" value="Genomic_DNA"/>
</dbReference>
<keyword evidence="3" id="KW-0963">Cytoplasm</keyword>
<dbReference type="PANTHER" id="PTHR30478:SF0">
    <property type="entry name" value="BETA SLIDING CLAMP"/>
    <property type="match status" value="1"/>
</dbReference>
<evidence type="ECO:0000256" key="3">
    <source>
        <dbReference type="ARBA" id="ARBA00022490"/>
    </source>
</evidence>
<dbReference type="NCBIfam" id="TIGR00663">
    <property type="entry name" value="dnan"/>
    <property type="match status" value="1"/>
</dbReference>
<gene>
    <name evidence="12" type="ORF">A45J_1119</name>
</gene>
<evidence type="ECO:0000256" key="5">
    <source>
        <dbReference type="ARBA" id="ARBA00022695"/>
    </source>
</evidence>
<comment type="caution">
    <text evidence="12">The sequence shown here is derived from an EMBL/GenBank/DDBJ whole genome shotgun (WGS) entry which is preliminary data.</text>
</comment>
<protein>
    <submittedName>
        <fullName evidence="12">DNA polymerase III subunit beta</fullName>
    </submittedName>
</protein>
<dbReference type="SMART" id="SM00480">
    <property type="entry name" value="POL3Bc"/>
    <property type="match status" value="1"/>
</dbReference>
<dbReference type="InterPro" id="IPR022634">
    <property type="entry name" value="DNA_polIII_beta_N"/>
</dbReference>
<evidence type="ECO:0000259" key="10">
    <source>
        <dbReference type="Pfam" id="PF02767"/>
    </source>
</evidence>
<dbReference type="InterPro" id="IPR022635">
    <property type="entry name" value="DNA_polIII_beta_C"/>
</dbReference>
<dbReference type="SUPFAM" id="SSF55979">
    <property type="entry name" value="DNA clamp"/>
    <property type="match status" value="3"/>
</dbReference>
<dbReference type="Gene3D" id="3.70.10.10">
    <property type="match status" value="1"/>
</dbReference>
<keyword evidence="5" id="KW-0548">Nucleotidyltransferase</keyword>
<dbReference type="AlphaFoldDB" id="A0A5J4L3C7"/>
<comment type="subcellular location">
    <subcellularLocation>
        <location evidence="1">Cytoplasm</location>
    </subcellularLocation>
</comment>
<dbReference type="GO" id="GO:0006271">
    <property type="term" value="P:DNA strand elongation involved in DNA replication"/>
    <property type="evidence" value="ECO:0007669"/>
    <property type="project" value="TreeGrafter"/>
</dbReference>
<dbReference type="InterPro" id="IPR001001">
    <property type="entry name" value="DNA_polIII_beta"/>
</dbReference>
<dbReference type="GO" id="GO:0009360">
    <property type="term" value="C:DNA polymerase III complex"/>
    <property type="evidence" value="ECO:0007669"/>
    <property type="project" value="InterPro"/>
</dbReference>
<feature type="domain" description="DNA polymerase III beta sliding clamp central" evidence="10">
    <location>
        <begin position="128"/>
        <end position="243"/>
    </location>
</feature>
<dbReference type="GO" id="GO:0005737">
    <property type="term" value="C:cytoplasm"/>
    <property type="evidence" value="ECO:0007669"/>
    <property type="project" value="UniProtKB-SubCell"/>
</dbReference>
<dbReference type="GO" id="GO:0008408">
    <property type="term" value="F:3'-5' exonuclease activity"/>
    <property type="evidence" value="ECO:0007669"/>
    <property type="project" value="InterPro"/>
</dbReference>
<evidence type="ECO:0000259" key="11">
    <source>
        <dbReference type="Pfam" id="PF02768"/>
    </source>
</evidence>
<dbReference type="Gene3D" id="3.10.150.10">
    <property type="entry name" value="DNA Polymerase III, subunit A, domain 2"/>
    <property type="match status" value="1"/>
</dbReference>
<evidence type="ECO:0000256" key="4">
    <source>
        <dbReference type="ARBA" id="ARBA00022679"/>
    </source>
</evidence>
<comment type="similarity">
    <text evidence="2">Belongs to the beta sliding clamp family.</text>
</comment>
<evidence type="ECO:0000256" key="6">
    <source>
        <dbReference type="ARBA" id="ARBA00022705"/>
    </source>
</evidence>
<dbReference type="Pfam" id="PF00712">
    <property type="entry name" value="DNA_pol3_beta"/>
    <property type="match status" value="1"/>
</dbReference>
<proteinExistence type="inferred from homology"/>
<evidence type="ECO:0000256" key="7">
    <source>
        <dbReference type="ARBA" id="ARBA00022932"/>
    </source>
</evidence>
<keyword evidence="6" id="KW-0235">DNA replication</keyword>
<evidence type="ECO:0000256" key="2">
    <source>
        <dbReference type="ARBA" id="ARBA00010752"/>
    </source>
</evidence>
<dbReference type="InterPro" id="IPR022637">
    <property type="entry name" value="DNA_polIII_beta_cen"/>
</dbReference>
<organism evidence="12">
    <name type="scientific">hot springs metagenome</name>
    <dbReference type="NCBI Taxonomy" id="433727"/>
    <lineage>
        <taxon>unclassified sequences</taxon>
        <taxon>metagenomes</taxon>
        <taxon>ecological metagenomes</taxon>
    </lineage>
</organism>
<reference evidence="12" key="1">
    <citation type="submission" date="2019-10" db="EMBL/GenBank/DDBJ databases">
        <title>Metagenomic sequencing of thiosulfate-disproportionating enrichment culture.</title>
        <authorList>
            <person name="Umezawa K."/>
            <person name="Kojima H."/>
            <person name="Fukui M."/>
        </authorList>
    </citation>
    <scope>NUCLEOTIDE SEQUENCE</scope>
    <source>
        <strain evidence="12">45J</strain>
    </source>
</reference>
<keyword evidence="4" id="KW-0808">Transferase</keyword>
<dbReference type="InterPro" id="IPR046938">
    <property type="entry name" value="DNA_clamp_sf"/>
</dbReference>
<dbReference type="Pfam" id="PF02768">
    <property type="entry name" value="DNA_pol3_beta_3"/>
    <property type="match status" value="1"/>
</dbReference>
<evidence type="ECO:0000313" key="12">
    <source>
        <dbReference type="EMBL" id="GER93380.1"/>
    </source>
</evidence>
<accession>A0A5J4L3C7</accession>
<sequence length="366" mass="40827">MKVTIEKDELQRKLSDIQNIVEKKNTMPILNHFLLTVEKGGANITATDLETAFKEPISLTITEEGKMCIPARKLFEIVKEMDDSISLESVDSQWVKVRSGKSNFRLASLSADDFPVWPSIESTEELEVDSSLLLEMIDKSIYAAGEADTRYVLNGLLFHVKTNGSLIVVGTDGHRLALSEKTIAAKSKEEKKMIVSRKSIAELRRFLSNEEKPVKVLIGKNHVLFKIDDIQFLTRLIEGTYPNYDQVIPIANEKILSVDRNLLAKSLRRVSIMSKERSNAVKVDIDSNTVIISASNPDLGEASDEISASYSGGAMTIAFNARYILDALNVMTSQNVILKLNEPLSPTMIIEEGNDDYKCVVMPMRL</sequence>
<keyword evidence="8" id="KW-0238">DNA-binding</keyword>
<dbReference type="GO" id="GO:0003887">
    <property type="term" value="F:DNA-directed DNA polymerase activity"/>
    <property type="evidence" value="ECO:0007669"/>
    <property type="project" value="UniProtKB-KW"/>
</dbReference>
<evidence type="ECO:0000256" key="1">
    <source>
        <dbReference type="ARBA" id="ARBA00004496"/>
    </source>
</evidence>
<dbReference type="GO" id="GO:0003677">
    <property type="term" value="F:DNA binding"/>
    <property type="evidence" value="ECO:0007669"/>
    <property type="project" value="UniProtKB-KW"/>
</dbReference>
<evidence type="ECO:0000256" key="8">
    <source>
        <dbReference type="ARBA" id="ARBA00023125"/>
    </source>
</evidence>
<feature type="domain" description="DNA polymerase III beta sliding clamp C-terminal" evidence="11">
    <location>
        <begin position="246"/>
        <end position="365"/>
    </location>
</feature>
<dbReference type="PIRSF" id="PIRSF000804">
    <property type="entry name" value="DNA_pol_III_b"/>
    <property type="match status" value="1"/>
</dbReference>
<dbReference type="PANTHER" id="PTHR30478">
    <property type="entry name" value="DNA POLYMERASE III SUBUNIT BETA"/>
    <property type="match status" value="1"/>
</dbReference>